<proteinExistence type="predicted"/>
<accession>A0A1E3LZT5</accession>
<dbReference type="AlphaFoldDB" id="A0A1E3LZT5"/>
<protein>
    <submittedName>
        <fullName evidence="2">Uncharacterized protein</fullName>
    </submittedName>
</protein>
<keyword evidence="3" id="KW-1185">Reference proteome</keyword>
<dbReference type="RefSeq" id="WP_069319010.1">
    <property type="nucleotide sequence ID" value="NZ_MDDS01000006.1"/>
</dbReference>
<gene>
    <name evidence="2" type="ORF">BFL28_10510</name>
</gene>
<dbReference type="Proteomes" id="UP000094487">
    <property type="component" value="Unassembled WGS sequence"/>
</dbReference>
<name>A0A1E3LZT5_9SPHN</name>
<feature type="region of interest" description="Disordered" evidence="1">
    <location>
        <begin position="68"/>
        <end position="89"/>
    </location>
</feature>
<organism evidence="2 3">
    <name type="scientific">Sphingomonas turrisvirgatae</name>
    <dbReference type="NCBI Taxonomy" id="1888892"/>
    <lineage>
        <taxon>Bacteria</taxon>
        <taxon>Pseudomonadati</taxon>
        <taxon>Pseudomonadota</taxon>
        <taxon>Alphaproteobacteria</taxon>
        <taxon>Sphingomonadales</taxon>
        <taxon>Sphingomonadaceae</taxon>
        <taxon>Sphingomonas</taxon>
    </lineage>
</organism>
<comment type="caution">
    <text evidence="2">The sequence shown here is derived from an EMBL/GenBank/DDBJ whole genome shotgun (WGS) entry which is preliminary data.</text>
</comment>
<evidence type="ECO:0000256" key="1">
    <source>
        <dbReference type="SAM" id="MobiDB-lite"/>
    </source>
</evidence>
<evidence type="ECO:0000313" key="2">
    <source>
        <dbReference type="EMBL" id="ODP39238.1"/>
    </source>
</evidence>
<dbReference type="STRING" id="1888892.BFL28_10510"/>
<reference evidence="2 3" key="1">
    <citation type="submission" date="2016-08" db="EMBL/GenBank/DDBJ databases">
        <title>Draft genome of the agarase producing Sphingomonas sp. MCT13.</title>
        <authorList>
            <person name="D'Andrea M.M."/>
            <person name="Rossolini G.M."/>
            <person name="Thaller M.C."/>
        </authorList>
    </citation>
    <scope>NUCLEOTIDE SEQUENCE [LARGE SCALE GENOMIC DNA]</scope>
    <source>
        <strain evidence="2 3">MCT13</strain>
    </source>
</reference>
<sequence>MSVEITQADRDAAAAITVSPELAEVLRGAGMDEHTYVQAFAKHRSTSTEEVERIKAALTPFANEAAEYDYGDGSGPALDDAPDASSLNEFNDLTVGDLRRAREALTAAHPKPEPVETQP</sequence>
<evidence type="ECO:0000313" key="3">
    <source>
        <dbReference type="Proteomes" id="UP000094487"/>
    </source>
</evidence>
<dbReference type="EMBL" id="MDDS01000006">
    <property type="protein sequence ID" value="ODP39238.1"/>
    <property type="molecule type" value="Genomic_DNA"/>
</dbReference>